<dbReference type="PANTHER" id="PTHR35245">
    <property type="match status" value="1"/>
</dbReference>
<dbReference type="Gene3D" id="1.10.437.10">
    <property type="entry name" value="Blc2-like"/>
    <property type="match status" value="1"/>
</dbReference>
<gene>
    <name evidence="1" type="primary">EVM5041</name>
</gene>
<accession>A0A8D9CET1</accession>
<dbReference type="InterPro" id="IPR036834">
    <property type="entry name" value="Bcl-2-like_sf"/>
</dbReference>
<proteinExistence type="predicted"/>
<dbReference type="Pfam" id="PF11099">
    <property type="entry name" value="M11L"/>
    <property type="match status" value="1"/>
</dbReference>
<evidence type="ECO:0000313" key="1">
    <source>
        <dbReference type="EMBL" id="CAG7619725.1"/>
    </source>
</evidence>
<dbReference type="PANTHER" id="PTHR35245:SF1">
    <property type="match status" value="1"/>
</dbReference>
<name>A0A8D9CET1_9POXV</name>
<dbReference type="EMBL" id="OU343155">
    <property type="protein sequence ID" value="CAG7619725.1"/>
    <property type="molecule type" value="Genomic_DNA"/>
</dbReference>
<protein>
    <submittedName>
        <fullName evidence="1">Caspase 9 inhibitor</fullName>
    </submittedName>
</protein>
<reference evidence="1" key="1">
    <citation type="submission" date="2021-06" db="EMBL/GenBank/DDBJ databases">
        <authorList>
            <person name="Mavian C."/>
            <person name="Lopez-Bueno A."/>
            <person name="Martin R."/>
            <person name="Alcami A."/>
        </authorList>
    </citation>
    <scope>NUCLEOTIDE SEQUENCE</scope>
</reference>
<organism evidence="1">
    <name type="scientific">Ectromelia virus</name>
    <dbReference type="NCBI Taxonomy" id="12643"/>
    <lineage>
        <taxon>Viruses</taxon>
        <taxon>Varidnaviria</taxon>
        <taxon>Bamfordvirae</taxon>
        <taxon>Nucleocytoviricota</taxon>
        <taxon>Pokkesviricetes</taxon>
        <taxon>Chitovirales</taxon>
        <taxon>Poxviridae</taxon>
        <taxon>Chordopoxvirinae</taxon>
        <taxon>Orthopoxvirus</taxon>
        <taxon>Orthopoxvirus ectromelia</taxon>
    </lineage>
</organism>
<dbReference type="Proteomes" id="UP000694222">
    <property type="component" value="Chromosome"/>
</dbReference>
<dbReference type="InterPro" id="IPR021119">
    <property type="entry name" value="Poxvirus_F1/C10"/>
</dbReference>
<dbReference type="GO" id="GO:0033668">
    <property type="term" value="P:symbiont-mediated suppression of host apoptosis"/>
    <property type="evidence" value="ECO:0007669"/>
    <property type="project" value="InterPro"/>
</dbReference>
<sequence length="416" mass="46738">MDNSMLSMFMYNIVDNGIVQDIDNGIVQDIDNGIVQDIDNGIVQDIDNGIVQDIDNGIVQDIDNGIVQDIDNGIVQDIDNGIVQDIDNGIVQDIDNGIVQDIDNGIVQDIDNGIVQDIDNGIVQDIDNGIVQDIDNGIVQDIDNGIVQDIDNGIVQDIDNGIVQDIDNGIVQDIDNGIVQDIDNGIVQDIDNGIVQDIDNGIVQDIDNGIVQDIEDKASDNDDHNYVYPLPENMVYRFDKSTNILDYLSTERDHVMMAVQYYMGKQRLDDLYRQLPTKTRSYIDIINMYCDKVNNDYSRDINIMCDDIAASTESFTVYDINNKVNTILMDNKGLGVRLITISFITKLGRRCMNPVETIKMFTLLSHTICDDYFVDYITDIFSTPRDNATTSTREYLKLMGIAVIMFATYKTLKYMI</sequence>